<dbReference type="InterPro" id="IPR042203">
    <property type="entry name" value="Leu/Phe-tRNA_Trfase_C"/>
</dbReference>
<gene>
    <name evidence="4 6" type="primary">aat</name>
    <name evidence="6" type="ORF">QB898_09640</name>
</gene>
<dbReference type="Gene3D" id="3.30.70.3550">
    <property type="entry name" value="Leucyl/phenylalanyl-tRNA-protein transferase, N-terminal domain"/>
    <property type="match status" value="1"/>
</dbReference>
<dbReference type="GO" id="GO:0030163">
    <property type="term" value="P:protein catabolic process"/>
    <property type="evidence" value="ECO:0007669"/>
    <property type="project" value="UniProtKB-UniRule"/>
</dbReference>
<comment type="similarity">
    <text evidence="4">Belongs to the L/F-transferase family.</text>
</comment>
<dbReference type="InterPro" id="IPR042221">
    <property type="entry name" value="Leu/Phe-tRNA_Trfase_N"/>
</dbReference>
<protein>
    <recommendedName>
        <fullName evidence="4">Leucyl/phenylalanyl-tRNA--protein transferase</fullName>
        <ecNumber evidence="4">2.3.2.6</ecNumber>
    </recommendedName>
    <alternativeName>
        <fullName evidence="4">L/F-transferase</fullName>
    </alternativeName>
    <alternativeName>
        <fullName evidence="4">Leucyltransferase</fullName>
    </alternativeName>
    <alternativeName>
        <fullName evidence="4">Phenyalanyltransferase</fullName>
    </alternativeName>
</protein>
<dbReference type="GO" id="GO:0005737">
    <property type="term" value="C:cytoplasm"/>
    <property type="evidence" value="ECO:0007669"/>
    <property type="project" value="UniProtKB-SubCell"/>
</dbReference>
<dbReference type="InterPro" id="IPR016181">
    <property type="entry name" value="Acyl_CoA_acyltransferase"/>
</dbReference>
<organism evidence="6 7">
    <name type="scientific">Ottowia cancrivicina</name>
    <dbReference type="NCBI Taxonomy" id="3040346"/>
    <lineage>
        <taxon>Bacteria</taxon>
        <taxon>Pseudomonadati</taxon>
        <taxon>Pseudomonadota</taxon>
        <taxon>Betaproteobacteria</taxon>
        <taxon>Burkholderiales</taxon>
        <taxon>Comamonadaceae</taxon>
        <taxon>Ottowia</taxon>
    </lineage>
</organism>
<keyword evidence="3 4" id="KW-0012">Acyltransferase</keyword>
<name>A0AAW6RM43_9BURK</name>
<feature type="compositionally biased region" description="Basic and acidic residues" evidence="5">
    <location>
        <begin position="269"/>
        <end position="280"/>
    </location>
</feature>
<evidence type="ECO:0000256" key="1">
    <source>
        <dbReference type="ARBA" id="ARBA00022490"/>
    </source>
</evidence>
<evidence type="ECO:0000256" key="5">
    <source>
        <dbReference type="SAM" id="MobiDB-lite"/>
    </source>
</evidence>
<dbReference type="Proteomes" id="UP001237156">
    <property type="component" value="Unassembled WGS sequence"/>
</dbReference>
<dbReference type="EMBL" id="JARVII010000020">
    <property type="protein sequence ID" value="MDG9699969.1"/>
    <property type="molecule type" value="Genomic_DNA"/>
</dbReference>
<proteinExistence type="inferred from homology"/>
<dbReference type="Gene3D" id="3.40.630.70">
    <property type="entry name" value="Leucyl/phenylalanyl-tRNA-protein transferase, C-terminal domain"/>
    <property type="match status" value="1"/>
</dbReference>
<dbReference type="PANTHER" id="PTHR30098">
    <property type="entry name" value="LEUCYL/PHENYLALANYL-TRNA--PROTEIN TRANSFERASE"/>
    <property type="match status" value="1"/>
</dbReference>
<comment type="function">
    <text evidence="4">Functions in the N-end rule pathway of protein degradation where it conjugates Leu, Phe and, less efficiently, Met from aminoacyl-tRNAs to the N-termini of proteins containing an N-terminal arginine or lysine.</text>
</comment>
<keyword evidence="1 4" id="KW-0963">Cytoplasm</keyword>
<comment type="catalytic activity">
    <reaction evidence="4">
        <text>L-phenylalanyl-tRNA(Phe) + an N-terminal L-alpha-aminoacyl-[protein] = an N-terminal L-phenylalanyl-L-alpha-aminoacyl-[protein] + tRNA(Phe)</text>
        <dbReference type="Rhea" id="RHEA:43632"/>
        <dbReference type="Rhea" id="RHEA-COMP:9668"/>
        <dbReference type="Rhea" id="RHEA-COMP:9699"/>
        <dbReference type="Rhea" id="RHEA-COMP:10636"/>
        <dbReference type="Rhea" id="RHEA-COMP:10637"/>
        <dbReference type="ChEBI" id="CHEBI:78442"/>
        <dbReference type="ChEBI" id="CHEBI:78531"/>
        <dbReference type="ChEBI" id="CHEBI:78597"/>
        <dbReference type="ChEBI" id="CHEBI:83561"/>
        <dbReference type="EC" id="2.3.2.6"/>
    </reaction>
</comment>
<evidence type="ECO:0000313" key="6">
    <source>
        <dbReference type="EMBL" id="MDG9699969.1"/>
    </source>
</evidence>
<evidence type="ECO:0000313" key="7">
    <source>
        <dbReference type="Proteomes" id="UP001237156"/>
    </source>
</evidence>
<sequence>MSGPGAESARSLPPLAALKPGDAFPPLEAAWPADSPSPGLLAVGGALDAATLRRAYAAAIFPWFAPGEPLLWWSPQPRMALAVERFRLHRSLKQALKRFLAAPACEVRFDSAFGRVIRACAAVPRPGQSGTWITPQMVAAYEELHAQQLAHSVEVWAEGRLLAGLYLVALGRAVFGESMFTRVTDGSKIALAALVAFCRTHALPLIDCQQNTRHLASLGAAPMPRADFAAQVALLAAQPGPAWRFSPSCWSALGLNSANSGTNSGTNSGKDDGRKTPWRT</sequence>
<accession>A0AAW6RM43</accession>
<comment type="subcellular location">
    <subcellularLocation>
        <location evidence="4">Cytoplasm</location>
    </subcellularLocation>
</comment>
<dbReference type="HAMAP" id="MF_00688">
    <property type="entry name" value="Leu_Phe_trans"/>
    <property type="match status" value="1"/>
</dbReference>
<dbReference type="NCBIfam" id="TIGR00667">
    <property type="entry name" value="aat"/>
    <property type="match status" value="1"/>
</dbReference>
<reference evidence="6 7" key="1">
    <citation type="submission" date="2023-04" db="EMBL/GenBank/DDBJ databases">
        <title>Ottowia paracancer sp. nov., isolated from human stomach.</title>
        <authorList>
            <person name="Song Y."/>
        </authorList>
    </citation>
    <scope>NUCLEOTIDE SEQUENCE [LARGE SCALE GENOMIC DNA]</scope>
    <source>
        <strain evidence="6 7">10c7w1</strain>
    </source>
</reference>
<dbReference type="GO" id="GO:0008914">
    <property type="term" value="F:leucyl-tRNA--protein transferase activity"/>
    <property type="evidence" value="ECO:0007669"/>
    <property type="project" value="UniProtKB-UniRule"/>
</dbReference>
<evidence type="ECO:0000256" key="2">
    <source>
        <dbReference type="ARBA" id="ARBA00022679"/>
    </source>
</evidence>
<keyword evidence="7" id="KW-1185">Reference proteome</keyword>
<dbReference type="PANTHER" id="PTHR30098:SF2">
    <property type="entry name" value="LEUCYL_PHENYLALANYL-TRNA--PROTEIN TRANSFERASE"/>
    <property type="match status" value="1"/>
</dbReference>
<comment type="catalytic activity">
    <reaction evidence="4">
        <text>N-terminal L-lysyl-[protein] + L-leucyl-tRNA(Leu) = N-terminal L-leucyl-L-lysyl-[protein] + tRNA(Leu) + H(+)</text>
        <dbReference type="Rhea" id="RHEA:12340"/>
        <dbReference type="Rhea" id="RHEA-COMP:9613"/>
        <dbReference type="Rhea" id="RHEA-COMP:9622"/>
        <dbReference type="Rhea" id="RHEA-COMP:12670"/>
        <dbReference type="Rhea" id="RHEA-COMP:12671"/>
        <dbReference type="ChEBI" id="CHEBI:15378"/>
        <dbReference type="ChEBI" id="CHEBI:65249"/>
        <dbReference type="ChEBI" id="CHEBI:78442"/>
        <dbReference type="ChEBI" id="CHEBI:78494"/>
        <dbReference type="ChEBI" id="CHEBI:133043"/>
        <dbReference type="EC" id="2.3.2.6"/>
    </reaction>
</comment>
<dbReference type="InterPro" id="IPR004616">
    <property type="entry name" value="Leu/Phe-tRNA_Trfase"/>
</dbReference>
<evidence type="ECO:0000256" key="4">
    <source>
        <dbReference type="HAMAP-Rule" id="MF_00688"/>
    </source>
</evidence>
<comment type="caution">
    <text evidence="6">The sequence shown here is derived from an EMBL/GenBank/DDBJ whole genome shotgun (WGS) entry which is preliminary data.</text>
</comment>
<feature type="region of interest" description="Disordered" evidence="5">
    <location>
        <begin position="261"/>
        <end position="280"/>
    </location>
</feature>
<dbReference type="Pfam" id="PF03588">
    <property type="entry name" value="Leu_Phe_trans"/>
    <property type="match status" value="1"/>
</dbReference>
<dbReference type="SUPFAM" id="SSF55729">
    <property type="entry name" value="Acyl-CoA N-acyltransferases (Nat)"/>
    <property type="match status" value="1"/>
</dbReference>
<dbReference type="EC" id="2.3.2.6" evidence="4"/>
<evidence type="ECO:0000256" key="3">
    <source>
        <dbReference type="ARBA" id="ARBA00023315"/>
    </source>
</evidence>
<keyword evidence="2 4" id="KW-0808">Transferase</keyword>
<dbReference type="RefSeq" id="WP_279524778.1">
    <property type="nucleotide sequence ID" value="NZ_JARVII010000020.1"/>
</dbReference>
<comment type="catalytic activity">
    <reaction evidence="4">
        <text>N-terminal L-arginyl-[protein] + L-leucyl-tRNA(Leu) = N-terminal L-leucyl-L-arginyl-[protein] + tRNA(Leu) + H(+)</text>
        <dbReference type="Rhea" id="RHEA:50416"/>
        <dbReference type="Rhea" id="RHEA-COMP:9613"/>
        <dbReference type="Rhea" id="RHEA-COMP:9622"/>
        <dbReference type="Rhea" id="RHEA-COMP:12672"/>
        <dbReference type="Rhea" id="RHEA-COMP:12673"/>
        <dbReference type="ChEBI" id="CHEBI:15378"/>
        <dbReference type="ChEBI" id="CHEBI:64719"/>
        <dbReference type="ChEBI" id="CHEBI:78442"/>
        <dbReference type="ChEBI" id="CHEBI:78494"/>
        <dbReference type="ChEBI" id="CHEBI:133044"/>
        <dbReference type="EC" id="2.3.2.6"/>
    </reaction>
</comment>
<dbReference type="AlphaFoldDB" id="A0AAW6RM43"/>